<dbReference type="InterPro" id="IPR000488">
    <property type="entry name" value="Death_dom"/>
</dbReference>
<protein>
    <submittedName>
        <fullName evidence="5">Mucosa-associated lymphoid tissue lymphoma translocation protein 1</fullName>
    </submittedName>
</protein>
<sequence length="632" mass="71423">MASETKRACTPLSSLSMDVLEQLSMKLNPRHPMKDFRYLAGKMNYTYEKVRNFERQKNPTVSLLHEWWMSWQKNGEVKTVTHLIELLKDMGRDDAVNILRPVEFTDLSQHSSGKDYQATHVALPPEPPFPIGGNLFGAYSTGDLKETRPPQENEYPYNNNLTPPRSMYYVGEDGRSRPYQEIIANVQNTMFSDFGSPLALEPRPQVRHPATDRQNGSDHQYGNAVLEPSSMGQQCIVPESPPRPAVSDKVALVIGNQQYECSKLKGLFYAEKDAYDVAQALLSLGFKVVALVNLSLSEMRIAVLSFCRMLGKGVYGVLYYAGHGYEDGGENFLLPVDANLKYNRQDSLRAQEILETMQACDTALNLLIIDSCRIRLPQKRGSVHHCKRGPKGNNIFAYSCCSQQEAYEAPHQPNGLYATHLLKHIRRNERIELILMDVARDVSCASSRNLIQRPCHESDAVADCRLTDGIIPDLLPEEFVERMKLWNQAHTLPDEIPPIDKDGLVVSFECRSLFSNVMEIKISAYNANSVPLQEVVVDLQVPTPVESKVRLLSGEVLDKNGGVLQQVVQLSRLQKLLDPLVVTLKMYYRMGNEMRDWEETVRLGCPLVSSVFVQWDWWITCGRLPGVKCTQV</sequence>
<dbReference type="GO" id="GO:0007165">
    <property type="term" value="P:signal transduction"/>
    <property type="evidence" value="ECO:0007669"/>
    <property type="project" value="InterPro"/>
</dbReference>
<dbReference type="InterPro" id="IPR013041">
    <property type="entry name" value="Clathrin_app_Ig-like_sf"/>
</dbReference>
<dbReference type="SUPFAM" id="SSF52129">
    <property type="entry name" value="Caspase-like"/>
    <property type="match status" value="1"/>
</dbReference>
<dbReference type="Gene3D" id="2.60.40.1230">
    <property type="match status" value="1"/>
</dbReference>
<evidence type="ECO:0000259" key="4">
    <source>
        <dbReference type="PROSITE" id="PS50208"/>
    </source>
</evidence>
<dbReference type="Gene3D" id="1.10.533.10">
    <property type="entry name" value="Death Domain, Fas"/>
    <property type="match status" value="1"/>
</dbReference>
<keyword evidence="6" id="KW-1185">Reference proteome</keyword>
<proteinExistence type="predicted"/>
<dbReference type="PROSITE" id="PS50208">
    <property type="entry name" value="CASPASE_P20"/>
    <property type="match status" value="1"/>
</dbReference>
<keyword evidence="2" id="KW-0653">Protein transport</keyword>
<name>A0A2B4S738_STYPI</name>
<evidence type="ECO:0000313" key="6">
    <source>
        <dbReference type="Proteomes" id="UP000225706"/>
    </source>
</evidence>
<dbReference type="SUPFAM" id="SSF47986">
    <property type="entry name" value="DEATH domain"/>
    <property type="match status" value="1"/>
</dbReference>
<dbReference type="Pfam" id="PF00656">
    <property type="entry name" value="Peptidase_C14"/>
    <property type="match status" value="1"/>
</dbReference>
<dbReference type="InterPro" id="IPR011029">
    <property type="entry name" value="DEATH-like_dom_sf"/>
</dbReference>
<evidence type="ECO:0000256" key="2">
    <source>
        <dbReference type="ARBA" id="ARBA00022927"/>
    </source>
</evidence>
<evidence type="ECO:0000259" key="3">
    <source>
        <dbReference type="PROSITE" id="PS50017"/>
    </source>
</evidence>
<dbReference type="InterPro" id="IPR029030">
    <property type="entry name" value="Caspase-like_dom_sf"/>
</dbReference>
<dbReference type="GO" id="GO:0006508">
    <property type="term" value="P:proteolysis"/>
    <property type="evidence" value="ECO:0007669"/>
    <property type="project" value="InterPro"/>
</dbReference>
<dbReference type="STRING" id="50429.A0A2B4S738"/>
<dbReference type="SUPFAM" id="SSF49348">
    <property type="entry name" value="Clathrin adaptor appendage domain"/>
    <property type="match status" value="1"/>
</dbReference>
<dbReference type="InterPro" id="IPR011600">
    <property type="entry name" value="Pept_C14_caspase"/>
</dbReference>
<organism evidence="5 6">
    <name type="scientific">Stylophora pistillata</name>
    <name type="common">Smooth cauliflower coral</name>
    <dbReference type="NCBI Taxonomy" id="50429"/>
    <lineage>
        <taxon>Eukaryota</taxon>
        <taxon>Metazoa</taxon>
        <taxon>Cnidaria</taxon>
        <taxon>Anthozoa</taxon>
        <taxon>Hexacorallia</taxon>
        <taxon>Scleractinia</taxon>
        <taxon>Astrocoeniina</taxon>
        <taxon>Pocilloporidae</taxon>
        <taxon>Stylophora</taxon>
    </lineage>
</organism>
<evidence type="ECO:0000256" key="1">
    <source>
        <dbReference type="ARBA" id="ARBA00022448"/>
    </source>
</evidence>
<comment type="caution">
    <text evidence="5">The sequence shown here is derived from an EMBL/GenBank/DDBJ whole genome shotgun (WGS) entry which is preliminary data.</text>
</comment>
<dbReference type="PROSITE" id="PS50017">
    <property type="entry name" value="DEATH_DOMAIN"/>
    <property type="match status" value="1"/>
</dbReference>
<evidence type="ECO:0000313" key="5">
    <source>
        <dbReference type="EMBL" id="PFX24397.1"/>
    </source>
</evidence>
<dbReference type="AlphaFoldDB" id="A0A2B4S738"/>
<dbReference type="GO" id="GO:0006886">
    <property type="term" value="P:intracellular protein transport"/>
    <property type="evidence" value="ECO:0007669"/>
    <property type="project" value="InterPro"/>
</dbReference>
<reference evidence="6" key="1">
    <citation type="journal article" date="2017" name="bioRxiv">
        <title>Comparative analysis of the genomes of Stylophora pistillata and Acropora digitifera provides evidence for extensive differences between species of corals.</title>
        <authorList>
            <person name="Voolstra C.R."/>
            <person name="Li Y."/>
            <person name="Liew Y.J."/>
            <person name="Baumgarten S."/>
            <person name="Zoccola D."/>
            <person name="Flot J.-F."/>
            <person name="Tambutte S."/>
            <person name="Allemand D."/>
            <person name="Aranda M."/>
        </authorList>
    </citation>
    <scope>NUCLEOTIDE SEQUENCE [LARGE SCALE GENOMIC DNA]</scope>
</reference>
<dbReference type="SMART" id="SM00005">
    <property type="entry name" value="DEATH"/>
    <property type="match status" value="1"/>
</dbReference>
<dbReference type="Pfam" id="PF02883">
    <property type="entry name" value="Alpha_adaptinC2"/>
    <property type="match status" value="1"/>
</dbReference>
<dbReference type="Proteomes" id="UP000225706">
    <property type="component" value="Unassembled WGS sequence"/>
</dbReference>
<dbReference type="PANTHER" id="PTHR22576:SF37">
    <property type="entry name" value="MUCOSA-ASSOCIATED LYMPHOID TISSUE LYMPHOMA TRANSLOCATION PROTEIN 1"/>
    <property type="match status" value="1"/>
</dbReference>
<accession>A0A2B4S738</accession>
<gene>
    <name evidence="5" type="primary">MALT1</name>
    <name evidence="5" type="ORF">AWC38_SpisGene11024</name>
</gene>
<dbReference type="GO" id="GO:0004197">
    <property type="term" value="F:cysteine-type endopeptidase activity"/>
    <property type="evidence" value="ECO:0007669"/>
    <property type="project" value="InterPro"/>
</dbReference>
<dbReference type="Gene3D" id="3.40.50.1460">
    <property type="match status" value="1"/>
</dbReference>
<dbReference type="InterPro" id="IPR052039">
    <property type="entry name" value="Caspase-related_regulators"/>
</dbReference>
<dbReference type="Pfam" id="PF00531">
    <property type="entry name" value="Death"/>
    <property type="match status" value="1"/>
</dbReference>
<dbReference type="EMBL" id="LSMT01000178">
    <property type="protein sequence ID" value="PFX24397.1"/>
    <property type="molecule type" value="Genomic_DNA"/>
</dbReference>
<dbReference type="OrthoDB" id="412369at2759"/>
<keyword evidence="1" id="KW-0813">Transport</keyword>
<feature type="domain" description="Caspase family p20" evidence="4">
    <location>
        <begin position="247"/>
        <end position="373"/>
    </location>
</feature>
<dbReference type="GO" id="GO:0016192">
    <property type="term" value="P:vesicle-mediated transport"/>
    <property type="evidence" value="ECO:0007669"/>
    <property type="project" value="InterPro"/>
</dbReference>
<dbReference type="InterPro" id="IPR001309">
    <property type="entry name" value="Pept_C14_p20"/>
</dbReference>
<dbReference type="InterPro" id="IPR008152">
    <property type="entry name" value="Clathrin_a/b/g-adaptin_app_Ig"/>
</dbReference>
<feature type="domain" description="Death" evidence="3">
    <location>
        <begin position="35"/>
        <end position="103"/>
    </location>
</feature>
<dbReference type="PANTHER" id="PTHR22576">
    <property type="entry name" value="MUCOSA ASSOCIATED LYMPHOID TISSUE LYMPHOMA TRANSLOCATION PROTEIN 1/PARACASPASE"/>
    <property type="match status" value="1"/>
</dbReference>